<dbReference type="SUPFAM" id="SSF49503">
    <property type="entry name" value="Cupredoxins"/>
    <property type="match status" value="1"/>
</dbReference>
<dbReference type="PROSITE" id="PS00078">
    <property type="entry name" value="COX2"/>
    <property type="match status" value="1"/>
</dbReference>
<dbReference type="EMBL" id="CP031223">
    <property type="protein sequence ID" value="QFF98749.1"/>
    <property type="molecule type" value="Genomic_DNA"/>
</dbReference>
<gene>
    <name evidence="8" type="ORF">PB01_07840</name>
</gene>
<protein>
    <recommendedName>
        <fullName evidence="5">Cytochrome aa3 subunit 2</fullName>
    </recommendedName>
</protein>
<keyword evidence="3" id="KW-0186">Copper</keyword>
<organism evidence="8 9">
    <name type="scientific">Psychrobacillus glaciei</name>
    <dbReference type="NCBI Taxonomy" id="2283160"/>
    <lineage>
        <taxon>Bacteria</taxon>
        <taxon>Bacillati</taxon>
        <taxon>Bacillota</taxon>
        <taxon>Bacilli</taxon>
        <taxon>Bacillales</taxon>
        <taxon>Bacillaceae</taxon>
        <taxon>Psychrobacillus</taxon>
    </lineage>
</organism>
<keyword evidence="2" id="KW-0479">Metal-binding</keyword>
<dbReference type="InterPro" id="IPR051403">
    <property type="entry name" value="NosZ/Cyto_c_oxidase_sub2"/>
</dbReference>
<evidence type="ECO:0000256" key="5">
    <source>
        <dbReference type="ARBA" id="ARBA00031399"/>
    </source>
</evidence>
<reference evidence="8 9" key="1">
    <citation type="submission" date="2018-07" db="EMBL/GenBank/DDBJ databases">
        <title>Complete genome sequence of Psychrobacillus sp. PB01, isolated from iceberg, and comparative genome analysis of Psychrobacillus strains.</title>
        <authorList>
            <person name="Lee P.C."/>
        </authorList>
    </citation>
    <scope>NUCLEOTIDE SEQUENCE [LARGE SCALE GENOMIC DNA]</scope>
    <source>
        <strain evidence="8 9">PB01</strain>
    </source>
</reference>
<keyword evidence="9" id="KW-1185">Reference proteome</keyword>
<evidence type="ECO:0000313" key="8">
    <source>
        <dbReference type="EMBL" id="QFF98749.1"/>
    </source>
</evidence>
<dbReference type="GO" id="GO:0030313">
    <property type="term" value="C:cell envelope"/>
    <property type="evidence" value="ECO:0007669"/>
    <property type="project" value="UniProtKB-SubCell"/>
</dbReference>
<evidence type="ECO:0000256" key="4">
    <source>
        <dbReference type="ARBA" id="ARBA00024688"/>
    </source>
</evidence>
<dbReference type="OrthoDB" id="9773456at2"/>
<dbReference type="PANTHER" id="PTHR42838">
    <property type="entry name" value="CYTOCHROME C OXIDASE SUBUNIT II"/>
    <property type="match status" value="1"/>
</dbReference>
<dbReference type="Proteomes" id="UP000325517">
    <property type="component" value="Chromosome"/>
</dbReference>
<evidence type="ECO:0000256" key="1">
    <source>
        <dbReference type="ARBA" id="ARBA00004196"/>
    </source>
</evidence>
<feature type="domain" description="Cytochrome oxidase subunit II copper A binding" evidence="7">
    <location>
        <begin position="41"/>
        <end position="144"/>
    </location>
</feature>
<dbReference type="GO" id="GO:0005507">
    <property type="term" value="F:copper ion binding"/>
    <property type="evidence" value="ECO:0007669"/>
    <property type="project" value="InterPro"/>
</dbReference>
<dbReference type="AlphaFoldDB" id="A0A5J6SLT5"/>
<evidence type="ECO:0000259" key="7">
    <source>
        <dbReference type="PROSITE" id="PS50857"/>
    </source>
</evidence>
<dbReference type="InterPro" id="IPR002429">
    <property type="entry name" value="CcO_II-like_C"/>
</dbReference>
<accession>A0A5J6SLT5</accession>
<dbReference type="InterPro" id="IPR008972">
    <property type="entry name" value="Cupredoxin"/>
</dbReference>
<sequence>MGSLVLFLIVVGFSAFHFGSHPPSAIVYVDPERVDEIAPFNNPGVHKVEGKDWDYEVVFVALAFYYNPPEIEVPLGSKVKFIATTKDVVHGFQVAGTNINMILEPGYVSEYVTTVDKSGEYLILCNEYCGLGHATMTSMLKVVE</sequence>
<dbReference type="KEGG" id="psyo:PB01_07840"/>
<comment type="catalytic activity">
    <reaction evidence="6">
        <text>4 Fe(II)-[cytochrome c] + O2 + 8 H(+)(in) = 4 Fe(III)-[cytochrome c] + 2 H2O + 4 H(+)(out)</text>
        <dbReference type="Rhea" id="RHEA:11436"/>
        <dbReference type="Rhea" id="RHEA-COMP:10350"/>
        <dbReference type="Rhea" id="RHEA-COMP:14399"/>
        <dbReference type="ChEBI" id="CHEBI:15377"/>
        <dbReference type="ChEBI" id="CHEBI:15378"/>
        <dbReference type="ChEBI" id="CHEBI:15379"/>
        <dbReference type="ChEBI" id="CHEBI:29033"/>
        <dbReference type="ChEBI" id="CHEBI:29034"/>
        <dbReference type="EC" id="7.1.1.9"/>
    </reaction>
</comment>
<comment type="function">
    <text evidence="4">Subunits I and II form the functional core of the enzyme complex. Electrons originating in cytochrome c are transferred via heme a and Cu(A) to the binuclear center formed by heme a3 and Cu(B).</text>
</comment>
<dbReference type="GO" id="GO:0016020">
    <property type="term" value="C:membrane"/>
    <property type="evidence" value="ECO:0007669"/>
    <property type="project" value="InterPro"/>
</dbReference>
<name>A0A5J6SLT5_9BACI</name>
<dbReference type="Pfam" id="PF00116">
    <property type="entry name" value="COX2"/>
    <property type="match status" value="1"/>
</dbReference>
<dbReference type="RefSeq" id="WP_151699686.1">
    <property type="nucleotide sequence ID" value="NZ_CP031223.1"/>
</dbReference>
<dbReference type="PROSITE" id="PS50857">
    <property type="entry name" value="COX2_CUA"/>
    <property type="match status" value="1"/>
</dbReference>
<evidence type="ECO:0000256" key="2">
    <source>
        <dbReference type="ARBA" id="ARBA00022723"/>
    </source>
</evidence>
<evidence type="ECO:0000313" key="9">
    <source>
        <dbReference type="Proteomes" id="UP000325517"/>
    </source>
</evidence>
<dbReference type="GO" id="GO:0004129">
    <property type="term" value="F:cytochrome-c oxidase activity"/>
    <property type="evidence" value="ECO:0007669"/>
    <property type="project" value="UniProtKB-EC"/>
</dbReference>
<dbReference type="PANTHER" id="PTHR42838:SF2">
    <property type="entry name" value="NITROUS-OXIDE REDUCTASE"/>
    <property type="match status" value="1"/>
</dbReference>
<evidence type="ECO:0000256" key="6">
    <source>
        <dbReference type="ARBA" id="ARBA00047816"/>
    </source>
</evidence>
<dbReference type="Gene3D" id="2.60.40.420">
    <property type="entry name" value="Cupredoxins - blue copper proteins"/>
    <property type="match status" value="1"/>
</dbReference>
<comment type="subcellular location">
    <subcellularLocation>
        <location evidence="1">Cell envelope</location>
    </subcellularLocation>
</comment>
<proteinExistence type="predicted"/>
<evidence type="ECO:0000256" key="3">
    <source>
        <dbReference type="ARBA" id="ARBA00023008"/>
    </source>
</evidence>
<dbReference type="InterPro" id="IPR001505">
    <property type="entry name" value="Copper_CuA"/>
</dbReference>